<dbReference type="EMBL" id="JBDFQZ010000012">
    <property type="protein sequence ID" value="KAK9672224.1"/>
    <property type="molecule type" value="Genomic_DNA"/>
</dbReference>
<dbReference type="AlphaFoldDB" id="A0AAW1H866"/>
<evidence type="ECO:0000313" key="3">
    <source>
        <dbReference type="Proteomes" id="UP001443914"/>
    </source>
</evidence>
<dbReference type="Pfam" id="PF03372">
    <property type="entry name" value="Exo_endo_phos"/>
    <property type="match status" value="1"/>
</dbReference>
<name>A0AAW1H866_SAPOF</name>
<dbReference type="InterPro" id="IPR036691">
    <property type="entry name" value="Endo/exonu/phosph_ase_sf"/>
</dbReference>
<dbReference type="Gene3D" id="3.60.10.10">
    <property type="entry name" value="Endonuclease/exonuclease/phosphatase"/>
    <property type="match status" value="1"/>
</dbReference>
<comment type="caution">
    <text evidence="2">The sequence shown here is derived from an EMBL/GenBank/DDBJ whole genome shotgun (WGS) entry which is preliminary data.</text>
</comment>
<reference evidence="2" key="1">
    <citation type="submission" date="2024-03" db="EMBL/GenBank/DDBJ databases">
        <title>WGS assembly of Saponaria officinalis var. Norfolk2.</title>
        <authorList>
            <person name="Jenkins J."/>
            <person name="Shu S."/>
            <person name="Grimwood J."/>
            <person name="Barry K."/>
            <person name="Goodstein D."/>
            <person name="Schmutz J."/>
            <person name="Leebens-Mack J."/>
            <person name="Osbourn A."/>
        </authorList>
    </citation>
    <scope>NUCLEOTIDE SEQUENCE [LARGE SCALE GENOMIC DNA]</scope>
    <source>
        <strain evidence="2">JIC</strain>
    </source>
</reference>
<feature type="domain" description="Endonuclease/exonuclease/phosphatase" evidence="1">
    <location>
        <begin position="2"/>
        <end position="206"/>
    </location>
</feature>
<dbReference type="SUPFAM" id="SSF56219">
    <property type="entry name" value="DNase I-like"/>
    <property type="match status" value="1"/>
</dbReference>
<keyword evidence="3" id="KW-1185">Reference proteome</keyword>
<accession>A0AAW1H866</accession>
<evidence type="ECO:0000259" key="1">
    <source>
        <dbReference type="Pfam" id="PF03372"/>
    </source>
</evidence>
<gene>
    <name evidence="2" type="ORF">RND81_12G085700</name>
</gene>
<organism evidence="2 3">
    <name type="scientific">Saponaria officinalis</name>
    <name type="common">Common soapwort</name>
    <name type="synonym">Lychnis saponaria</name>
    <dbReference type="NCBI Taxonomy" id="3572"/>
    <lineage>
        <taxon>Eukaryota</taxon>
        <taxon>Viridiplantae</taxon>
        <taxon>Streptophyta</taxon>
        <taxon>Embryophyta</taxon>
        <taxon>Tracheophyta</taxon>
        <taxon>Spermatophyta</taxon>
        <taxon>Magnoliopsida</taxon>
        <taxon>eudicotyledons</taxon>
        <taxon>Gunneridae</taxon>
        <taxon>Pentapetalae</taxon>
        <taxon>Caryophyllales</taxon>
        <taxon>Caryophyllaceae</taxon>
        <taxon>Caryophylleae</taxon>
        <taxon>Saponaria</taxon>
    </lineage>
</organism>
<sequence length="230" mass="26540">MNLLSPNCRGLGNPDALGGLRNLLRREAPSLVFLCETKLSGSEMRNVRACLDDYDGMEVDSVGRAGGLAFLWRKEINCSLRLASVHHMDFEIHTKGSQWRVTGFYGWPAVAERYLSWDLLRLLSSQSSDPWVCIGDFNEILFANEMKGGHRAQWHMRNLREAIDDCELRDMSFEGYDFTYDNGQEEEANRQSRLDRVLCNEAWLELFPRARLTHLGWEWSDHIPIKLTID</sequence>
<protein>
    <recommendedName>
        <fullName evidence="1">Endonuclease/exonuclease/phosphatase domain-containing protein</fullName>
    </recommendedName>
</protein>
<dbReference type="InterPro" id="IPR005135">
    <property type="entry name" value="Endo/exonuclease/phosphatase"/>
</dbReference>
<evidence type="ECO:0000313" key="2">
    <source>
        <dbReference type="EMBL" id="KAK9672224.1"/>
    </source>
</evidence>
<dbReference type="GO" id="GO:0003824">
    <property type="term" value="F:catalytic activity"/>
    <property type="evidence" value="ECO:0007669"/>
    <property type="project" value="InterPro"/>
</dbReference>
<dbReference type="PANTHER" id="PTHR35218">
    <property type="entry name" value="RNASE H DOMAIN-CONTAINING PROTEIN"/>
    <property type="match status" value="1"/>
</dbReference>
<dbReference type="Proteomes" id="UP001443914">
    <property type="component" value="Unassembled WGS sequence"/>
</dbReference>
<proteinExistence type="predicted"/>
<dbReference type="PANTHER" id="PTHR35218:SF9">
    <property type="entry name" value="ENDONUCLEASE_EXONUCLEASE_PHOSPHATASE DOMAIN-CONTAINING PROTEIN"/>
    <property type="match status" value="1"/>
</dbReference>